<evidence type="ECO:0000313" key="3">
    <source>
        <dbReference type="EMBL" id="EAY10810.1"/>
    </source>
</evidence>
<dbReference type="InterPro" id="IPR013320">
    <property type="entry name" value="ConA-like_dom_sf"/>
</dbReference>
<dbReference type="GO" id="GO:0005576">
    <property type="term" value="C:extracellular region"/>
    <property type="evidence" value="ECO:0000318"/>
    <property type="project" value="GO_Central"/>
</dbReference>
<dbReference type="GO" id="GO:0005975">
    <property type="term" value="P:carbohydrate metabolic process"/>
    <property type="evidence" value="ECO:0007669"/>
    <property type="project" value="InterPro"/>
</dbReference>
<comment type="similarity">
    <text evidence="1">Belongs to the glycosyl hydrolase 16 family.</text>
</comment>
<dbReference type="SUPFAM" id="SSF49899">
    <property type="entry name" value="Concanavalin A-like lectins/glucanases"/>
    <property type="match status" value="1"/>
</dbReference>
<reference evidence="3" key="2">
    <citation type="journal article" date="2007" name="Science">
        <title>Draft genome sequence of the sexually transmitted pathogen Trichomonas vaginalis.</title>
        <authorList>
            <person name="Carlton J.M."/>
            <person name="Hirt R.P."/>
            <person name="Silva J.C."/>
            <person name="Delcher A.L."/>
            <person name="Schatz M."/>
            <person name="Zhao Q."/>
            <person name="Wortman J.R."/>
            <person name="Bidwell S.L."/>
            <person name="Alsmark U.C.M."/>
            <person name="Besteiro S."/>
            <person name="Sicheritz-Ponten T."/>
            <person name="Noel C.J."/>
            <person name="Dacks J.B."/>
            <person name="Foster P.G."/>
            <person name="Simillion C."/>
            <person name="Van de Peer Y."/>
            <person name="Miranda-Saavedra D."/>
            <person name="Barton G.J."/>
            <person name="Westrop G.D."/>
            <person name="Mueller S."/>
            <person name="Dessi D."/>
            <person name="Fiori P.L."/>
            <person name="Ren Q."/>
            <person name="Paulsen I."/>
            <person name="Zhang H."/>
            <person name="Bastida-Corcuera F.D."/>
            <person name="Simoes-Barbosa A."/>
            <person name="Brown M.T."/>
            <person name="Hayes R.D."/>
            <person name="Mukherjee M."/>
            <person name="Okumura C.Y."/>
            <person name="Schneider R."/>
            <person name="Smith A.J."/>
            <person name="Vanacova S."/>
            <person name="Villalvazo M."/>
            <person name="Haas B.J."/>
            <person name="Pertea M."/>
            <person name="Feldblyum T.V."/>
            <person name="Utterback T.R."/>
            <person name="Shu C.L."/>
            <person name="Osoegawa K."/>
            <person name="de Jong P.J."/>
            <person name="Hrdy I."/>
            <person name="Horvathova L."/>
            <person name="Zubacova Z."/>
            <person name="Dolezal P."/>
            <person name="Malik S.B."/>
            <person name="Logsdon J.M. Jr."/>
            <person name="Henze K."/>
            <person name="Gupta A."/>
            <person name="Wang C.C."/>
            <person name="Dunne R.L."/>
            <person name="Upcroft J.A."/>
            <person name="Upcroft P."/>
            <person name="White O."/>
            <person name="Salzberg S.L."/>
            <person name="Tang P."/>
            <person name="Chiu C.-H."/>
            <person name="Lee Y.-S."/>
            <person name="Embley T.M."/>
            <person name="Coombs G.H."/>
            <person name="Mottram J.C."/>
            <person name="Tachezy J."/>
            <person name="Fraser-Liggett C.M."/>
            <person name="Johnson P.J."/>
        </authorList>
    </citation>
    <scope>NUCLEOTIDE SEQUENCE [LARGE SCALE GENOMIC DNA]</scope>
    <source>
        <strain evidence="3">G3</strain>
    </source>
</reference>
<dbReference type="CDD" id="cd08023">
    <property type="entry name" value="GH16_laminarinase_like"/>
    <property type="match status" value="1"/>
</dbReference>
<dbReference type="STRING" id="5722.A2E916"/>
<evidence type="ECO:0000256" key="1">
    <source>
        <dbReference type="ARBA" id="ARBA00006865"/>
    </source>
</evidence>
<accession>A2E916</accession>
<dbReference type="Gene3D" id="2.60.120.200">
    <property type="match status" value="1"/>
</dbReference>
<dbReference type="Pfam" id="PF00722">
    <property type="entry name" value="Glyco_hydro_16"/>
    <property type="match status" value="1"/>
</dbReference>
<keyword evidence="4" id="KW-1185">Reference proteome</keyword>
<dbReference type="SMR" id="A2E916"/>
<dbReference type="SUPFAM" id="SSF50370">
    <property type="entry name" value="Ricin B-like lectins"/>
    <property type="match status" value="1"/>
</dbReference>
<dbReference type="InterPro" id="IPR050546">
    <property type="entry name" value="Glycosyl_Hydrlase_16"/>
</dbReference>
<evidence type="ECO:0000313" key="4">
    <source>
        <dbReference type="Proteomes" id="UP000001542"/>
    </source>
</evidence>
<name>A2E916_TRIV3</name>
<gene>
    <name evidence="3" type="ORF">TVAG_258120</name>
</gene>
<reference evidence="3" key="1">
    <citation type="submission" date="2006-10" db="EMBL/GenBank/DDBJ databases">
        <authorList>
            <person name="Amadeo P."/>
            <person name="Zhao Q."/>
            <person name="Wortman J."/>
            <person name="Fraser-Liggett C."/>
            <person name="Carlton J."/>
        </authorList>
    </citation>
    <scope>NUCLEOTIDE SEQUENCE</scope>
    <source>
        <strain evidence="3">G3</strain>
    </source>
</reference>
<dbReference type="PANTHER" id="PTHR10963">
    <property type="entry name" value="GLYCOSYL HYDROLASE-RELATED"/>
    <property type="match status" value="1"/>
</dbReference>
<dbReference type="InterPro" id="IPR035992">
    <property type="entry name" value="Ricin_B-like_lectins"/>
</dbReference>
<organism evidence="3 4">
    <name type="scientific">Trichomonas vaginalis (strain ATCC PRA-98 / G3)</name>
    <dbReference type="NCBI Taxonomy" id="412133"/>
    <lineage>
        <taxon>Eukaryota</taxon>
        <taxon>Metamonada</taxon>
        <taxon>Parabasalia</taxon>
        <taxon>Trichomonadida</taxon>
        <taxon>Trichomonadidae</taxon>
        <taxon>Trichomonas</taxon>
    </lineage>
</organism>
<dbReference type="AlphaFoldDB" id="A2E916"/>
<evidence type="ECO:0000259" key="2">
    <source>
        <dbReference type="PROSITE" id="PS51762"/>
    </source>
</evidence>
<dbReference type="KEGG" id="tva:4768746"/>
<dbReference type="VEuPathDB" id="TrichDB:TVAGG3_0542020"/>
<dbReference type="RefSeq" id="XP_001323033.1">
    <property type="nucleotide sequence ID" value="XM_001322998.1"/>
</dbReference>
<dbReference type="VEuPathDB" id="TrichDB:TVAG_258120"/>
<keyword evidence="3" id="KW-0378">Hydrolase</keyword>
<dbReference type="GO" id="GO:0004553">
    <property type="term" value="F:hydrolase activity, hydrolyzing O-glycosyl compounds"/>
    <property type="evidence" value="ECO:0007669"/>
    <property type="project" value="InterPro"/>
</dbReference>
<dbReference type="PROSITE" id="PS51762">
    <property type="entry name" value="GH16_2"/>
    <property type="match status" value="1"/>
</dbReference>
<protein>
    <submittedName>
        <fullName evidence="3">Glycosyl hydrolases family 16 protein</fullName>
    </submittedName>
</protein>
<feature type="domain" description="GH16" evidence="2">
    <location>
        <begin position="170"/>
        <end position="419"/>
    </location>
</feature>
<dbReference type="OrthoDB" id="4781at2759"/>
<dbReference type="InParanoid" id="A2E916"/>
<dbReference type="PANTHER" id="PTHR10963:SF55">
    <property type="entry name" value="GLYCOSIDE HYDROLASE FAMILY 16 PROTEIN"/>
    <property type="match status" value="1"/>
</dbReference>
<proteinExistence type="inferred from homology"/>
<dbReference type="InterPro" id="IPR000757">
    <property type="entry name" value="Beta-glucanase-like"/>
</dbReference>
<dbReference type="Proteomes" id="UP000001542">
    <property type="component" value="Unassembled WGS sequence"/>
</dbReference>
<dbReference type="EMBL" id="DS113331">
    <property type="protein sequence ID" value="EAY10810.1"/>
    <property type="molecule type" value="Genomic_DNA"/>
</dbReference>
<sequence>MILPRLAMWIISNTLVSDDRHGRVIYNTKPTAGASLRWFDKTYDENALWFFDLVIQDGKEYYKIRNFHTGLYFSSVSNGNNDGTTANAVESDATLYEVIPFYQDDSYMIVQKGGNPIFIDNNIHAFVITRNNRTFTGGATFKLVVATDDDLAKVAQKKADEATYKQVWADDFDVDGRPDPTKWDYEYGFVRNGEMEWYQSDNAYVANGSLIIEGRKEHDLPNPWYDPNEKVDYRKMRQWINYTSSSVITDGKVDWLYGRFSVKGKIPVSGGSWPAIWFLGHANVTGEWPLTGEVDLLEYYTDKTLANLCWGGGVWATRTTPYSDYWKKHDPFWNEKWHVWRMDWDEEAIKLFLDDEMQNCVLLSRTTNPGSSPVHNPFMTPQFLILNLALGATGGPIDDKDFPRRYYVDYVHVEQMAKHRKQ</sequence>